<dbReference type="Gene3D" id="3.30.420.10">
    <property type="entry name" value="Ribonuclease H-like superfamily/Ribonuclease H"/>
    <property type="match status" value="2"/>
</dbReference>
<dbReference type="PROSITE" id="PS50879">
    <property type="entry name" value="RNASE_H_1"/>
    <property type="match status" value="1"/>
</dbReference>
<dbReference type="InterPro" id="IPR043502">
    <property type="entry name" value="DNA/RNA_pol_sf"/>
</dbReference>
<dbReference type="Pfam" id="PF17921">
    <property type="entry name" value="Integrase_H2C2"/>
    <property type="match status" value="1"/>
</dbReference>
<evidence type="ECO:0000256" key="3">
    <source>
        <dbReference type="ARBA" id="ARBA00022722"/>
    </source>
</evidence>
<dbReference type="InterPro" id="IPR002156">
    <property type="entry name" value="RNaseH_domain"/>
</dbReference>
<sequence>MRYPAMEKLALAVVMSARKLRPYFQSHTIVVMTSQPIRTILHSPSQSGRLAKWAIELSEYDIEYRPRTCAKAQVLSDFVIELATTNENTGNASERWSLYADGASSRQGCGIGIRLIFPTNEIMEQSFRLGFVASNNEAEYEALIAGLRLALGVGVKELAAFSDSQLVTGQFHGSYDTNCERMGAYLQVVRSMAEQFSTFELTKISRGENSAADALAALASTSDPSVKRIIPVEGIDQPSISIPVKAQSINQVQAGSGPHSGEPEQVPDRDDELLDDLISEDEQEAEPEMDWRVPIRDYITSGTAPKDRWQARKLKAQSARFCIIGEELYKRCISGPYLRCVHGDETLSIMRDAHEGPCGNHSGGRSLALRIKRQGYFWPTMLADCDEHARKCDPCQQHAPLINQPVELMSSVSAPYPFMRWSMDAIGPLEQSGKRRVTNLLVVTYYFTKWIEAESYQSITGEHVKDFLWKNVVCRHEISYEIVTDNGTNLVSAVVQKFCDTWGIRLTPSTPRYPQGNGQAEAANKLILHSLKRRLSAAKSGWDAQLPGVLWATRTTPRGSTGETAFSLAYGIEAVIPAEVTIGSIRRAVSPENEEENSEALRDHLDVIDEKREQAYVRVQNYQNAIARFYNSKIRPRRFAVGDRVLRRMFDHRKEKNAGKMGTKWEGPFRITEVVRNGVYRLVDESNGKAELRPWNVMNLKKYF</sequence>
<evidence type="ECO:0000313" key="9">
    <source>
        <dbReference type="Proteomes" id="UP000694864"/>
    </source>
</evidence>
<dbReference type="InterPro" id="IPR036397">
    <property type="entry name" value="RNaseH_sf"/>
</dbReference>
<evidence type="ECO:0000256" key="1">
    <source>
        <dbReference type="ARBA" id="ARBA00022679"/>
    </source>
</evidence>
<evidence type="ECO:0000256" key="4">
    <source>
        <dbReference type="ARBA" id="ARBA00022759"/>
    </source>
</evidence>
<keyword evidence="6" id="KW-0695">RNA-directed DNA polymerase</keyword>
<dbReference type="Proteomes" id="UP000694864">
    <property type="component" value="Chromosome 9"/>
</dbReference>
<organism evidence="9 10">
    <name type="scientific">Camelina sativa</name>
    <name type="common">False flax</name>
    <name type="synonym">Myagrum sativum</name>
    <dbReference type="NCBI Taxonomy" id="90675"/>
    <lineage>
        <taxon>Eukaryota</taxon>
        <taxon>Viridiplantae</taxon>
        <taxon>Streptophyta</taxon>
        <taxon>Embryophyta</taxon>
        <taxon>Tracheophyta</taxon>
        <taxon>Spermatophyta</taxon>
        <taxon>Magnoliopsida</taxon>
        <taxon>eudicotyledons</taxon>
        <taxon>Gunneridae</taxon>
        <taxon>Pentapetalae</taxon>
        <taxon>rosids</taxon>
        <taxon>malvids</taxon>
        <taxon>Brassicales</taxon>
        <taxon>Brassicaceae</taxon>
        <taxon>Camelineae</taxon>
        <taxon>Camelina</taxon>
    </lineage>
</organism>
<keyword evidence="3" id="KW-0540">Nuclease</keyword>
<dbReference type="PANTHER" id="PTHR48475:SF2">
    <property type="entry name" value="RIBONUCLEASE H"/>
    <property type="match status" value="1"/>
</dbReference>
<dbReference type="InterPro" id="IPR012337">
    <property type="entry name" value="RNaseH-like_sf"/>
</dbReference>
<dbReference type="SUPFAM" id="SSF56672">
    <property type="entry name" value="DNA/RNA polymerases"/>
    <property type="match status" value="1"/>
</dbReference>
<dbReference type="PANTHER" id="PTHR48475">
    <property type="entry name" value="RIBONUCLEASE H"/>
    <property type="match status" value="1"/>
</dbReference>
<dbReference type="GeneID" id="104715970"/>
<reference evidence="10" key="2">
    <citation type="submission" date="2025-08" db="UniProtKB">
        <authorList>
            <consortium name="RefSeq"/>
        </authorList>
    </citation>
    <scope>IDENTIFICATION</scope>
    <source>
        <tissue evidence="10">Leaf</tissue>
    </source>
</reference>
<evidence type="ECO:0000259" key="7">
    <source>
        <dbReference type="PROSITE" id="PS50879"/>
    </source>
</evidence>
<dbReference type="Pfam" id="PF17917">
    <property type="entry name" value="RT_RNaseH"/>
    <property type="match status" value="1"/>
</dbReference>
<dbReference type="Gene3D" id="1.10.340.70">
    <property type="match status" value="1"/>
</dbReference>
<keyword evidence="9" id="KW-1185">Reference proteome</keyword>
<feature type="domain" description="RNase H type-1" evidence="7">
    <location>
        <begin position="92"/>
        <end position="221"/>
    </location>
</feature>
<dbReference type="SUPFAM" id="SSF53098">
    <property type="entry name" value="Ribonuclease H-like"/>
    <property type="match status" value="2"/>
</dbReference>
<feature type="domain" description="Integrase catalytic" evidence="8">
    <location>
        <begin position="413"/>
        <end position="585"/>
    </location>
</feature>
<dbReference type="InterPro" id="IPR041373">
    <property type="entry name" value="RT_RNaseH"/>
</dbReference>
<dbReference type="InterPro" id="IPR041588">
    <property type="entry name" value="Integrase_H2C2"/>
</dbReference>
<dbReference type="Pfam" id="PF13456">
    <property type="entry name" value="RVT_3"/>
    <property type="match status" value="1"/>
</dbReference>
<dbReference type="CDD" id="cd09279">
    <property type="entry name" value="RNase_HI_like"/>
    <property type="match status" value="1"/>
</dbReference>
<evidence type="ECO:0000256" key="2">
    <source>
        <dbReference type="ARBA" id="ARBA00022695"/>
    </source>
</evidence>
<gene>
    <name evidence="10" type="primary">LOC104715970</name>
</gene>
<keyword evidence="2" id="KW-0548">Nucleotidyltransferase</keyword>
<accession>A0ABM0TUG4</accession>
<proteinExistence type="predicted"/>
<evidence type="ECO:0000259" key="8">
    <source>
        <dbReference type="PROSITE" id="PS50994"/>
    </source>
</evidence>
<reference evidence="9" key="1">
    <citation type="journal article" date="2014" name="Nat. Commun.">
        <title>The emerging biofuel crop Camelina sativa retains a highly undifferentiated hexaploid genome structure.</title>
        <authorList>
            <person name="Kagale S."/>
            <person name="Koh C."/>
            <person name="Nixon J."/>
            <person name="Bollina V."/>
            <person name="Clarke W.E."/>
            <person name="Tuteja R."/>
            <person name="Spillane C."/>
            <person name="Robinson S.J."/>
            <person name="Links M.G."/>
            <person name="Clarke C."/>
            <person name="Higgins E.E."/>
            <person name="Huebert T."/>
            <person name="Sharpe A.G."/>
            <person name="Parkin I.A."/>
        </authorList>
    </citation>
    <scope>NUCLEOTIDE SEQUENCE [LARGE SCALE GENOMIC DNA]</scope>
    <source>
        <strain evidence="9">cv. DH55</strain>
    </source>
</reference>
<keyword evidence="5" id="KW-0378">Hydrolase</keyword>
<dbReference type="InterPro" id="IPR001584">
    <property type="entry name" value="Integrase_cat-core"/>
</dbReference>
<protein>
    <submittedName>
        <fullName evidence="10">Uncharacterized protein LOC104715970</fullName>
    </submittedName>
</protein>
<dbReference type="RefSeq" id="XP_010431635.1">
    <property type="nucleotide sequence ID" value="XM_010433333.1"/>
</dbReference>
<evidence type="ECO:0000256" key="6">
    <source>
        <dbReference type="ARBA" id="ARBA00022918"/>
    </source>
</evidence>
<evidence type="ECO:0000256" key="5">
    <source>
        <dbReference type="ARBA" id="ARBA00022801"/>
    </source>
</evidence>
<keyword evidence="1" id="KW-0808">Transferase</keyword>
<name>A0ABM0TUG4_CAMSA</name>
<evidence type="ECO:0000313" key="10">
    <source>
        <dbReference type="RefSeq" id="XP_010431635.1"/>
    </source>
</evidence>
<dbReference type="Pfam" id="PF00665">
    <property type="entry name" value="rve"/>
    <property type="match status" value="1"/>
</dbReference>
<dbReference type="PROSITE" id="PS50994">
    <property type="entry name" value="INTEGRASE"/>
    <property type="match status" value="1"/>
</dbReference>
<keyword evidence="4" id="KW-0255">Endonuclease</keyword>